<dbReference type="Gene3D" id="3.40.50.720">
    <property type="entry name" value="NAD(P)-binding Rossmann-like Domain"/>
    <property type="match status" value="1"/>
</dbReference>
<accession>A0A6G7WIE5</accession>
<dbReference type="PANTHER" id="PTHR43249">
    <property type="entry name" value="UDP-N-ACETYL-2-AMINO-2-DEOXY-D-GLUCURONATE OXIDASE"/>
    <property type="match status" value="1"/>
</dbReference>
<keyword evidence="4" id="KW-1185">Reference proteome</keyword>
<evidence type="ECO:0000313" key="3">
    <source>
        <dbReference type="EMBL" id="QIK52006.1"/>
    </source>
</evidence>
<dbReference type="SUPFAM" id="SSF55347">
    <property type="entry name" value="Glyceraldehyde-3-phosphate dehydrogenase-like, C-terminal domain"/>
    <property type="match status" value="1"/>
</dbReference>
<name>A0A6G7WIE5_9LACT</name>
<feature type="domain" description="Gfo/Idh/MocA-like oxidoreductase N-terminal" evidence="1">
    <location>
        <begin position="2"/>
        <end position="107"/>
    </location>
</feature>
<dbReference type="AlphaFoldDB" id="A0A6G7WIE5"/>
<dbReference type="Pfam" id="PF22725">
    <property type="entry name" value="GFO_IDH_MocA_C3"/>
    <property type="match status" value="1"/>
</dbReference>
<dbReference type="Gene3D" id="3.30.360.10">
    <property type="entry name" value="Dihydrodipicolinate Reductase, domain 2"/>
    <property type="match status" value="1"/>
</dbReference>
<dbReference type="RefSeq" id="WP_166063067.1">
    <property type="nucleotide sequence ID" value="NZ_CP049889.1"/>
</dbReference>
<proteinExistence type="predicted"/>
<dbReference type="EMBL" id="CP049889">
    <property type="protein sequence ID" value="QIK52006.1"/>
    <property type="molecule type" value="Genomic_DNA"/>
</dbReference>
<dbReference type="InterPro" id="IPR055170">
    <property type="entry name" value="GFO_IDH_MocA-like_dom"/>
</dbReference>
<protein>
    <submittedName>
        <fullName evidence="3">Gfo/Idh/MocA family oxidoreductase</fullName>
    </submittedName>
</protein>
<dbReference type="SUPFAM" id="SSF51735">
    <property type="entry name" value="NAD(P)-binding Rossmann-fold domains"/>
    <property type="match status" value="1"/>
</dbReference>
<dbReference type="Proteomes" id="UP000501830">
    <property type="component" value="Chromosome"/>
</dbReference>
<reference evidence="3 4" key="1">
    <citation type="journal article" date="2017" name="Int. J. Syst. Evol. Microbiol.">
        <title>Jeotgalibaca porci sp. nov. and Jeotgalibaca arthritidis sp. nov., isolated from pigs, and emended description of the genus Jeotgalibaca.</title>
        <authorList>
            <person name="Zamora L."/>
            <person name="Perez-Sancho M."/>
            <person name="Dominguez L."/>
            <person name="Fernandez-Garayzabal J.F."/>
            <person name="Vela A.I."/>
        </authorList>
    </citation>
    <scope>NUCLEOTIDE SEQUENCE [LARGE SCALE GENOMIC DNA]</scope>
    <source>
        <strain evidence="3 4">CCUG 69148</strain>
    </source>
</reference>
<dbReference type="InterPro" id="IPR036291">
    <property type="entry name" value="NAD(P)-bd_dom_sf"/>
</dbReference>
<dbReference type="KEGG" id="jpo:G7058_08180"/>
<evidence type="ECO:0000259" key="2">
    <source>
        <dbReference type="Pfam" id="PF22725"/>
    </source>
</evidence>
<organism evidence="3 4">
    <name type="scientific">Jeotgalibaca porci</name>
    <dbReference type="NCBI Taxonomy" id="1868793"/>
    <lineage>
        <taxon>Bacteria</taxon>
        <taxon>Bacillati</taxon>
        <taxon>Bacillota</taxon>
        <taxon>Bacilli</taxon>
        <taxon>Lactobacillales</taxon>
        <taxon>Carnobacteriaceae</taxon>
        <taxon>Jeotgalibaca</taxon>
    </lineage>
</organism>
<evidence type="ECO:0000313" key="4">
    <source>
        <dbReference type="Proteomes" id="UP000501830"/>
    </source>
</evidence>
<evidence type="ECO:0000259" key="1">
    <source>
        <dbReference type="Pfam" id="PF01408"/>
    </source>
</evidence>
<sequence>MLKVAIIGLGTVSKVHSQAILETHNGKLVAVCDSDEEKKEDYPGIPFYTDVAVMLAAEELDVVHICLPHHLHYPITKICAESGVHILQEKPLAMDYHEGLLTAELAKNVPGKIGICFQNRYNSTFQELLRRLKAEDHGAIKAIKGLVAWNRTEDYYTDKPWRGKWATAGGGTIINQAIHTLDLMQLLGGELQTCKASLSNLTDYAMEVEDTAVANFTFENDVRGFYMSTNAYATNASVEIEVVTEKCTYMIKNNQLFVIDENGDFESLARDQQRADTKSYYGPSHGIIIQRFYNAIEHDTADYVSVEEALPSMLMIDAMKESTRLDQTIQMVDLIKESKIGMY</sequence>
<feature type="domain" description="GFO/IDH/MocA-like oxidoreductase" evidence="2">
    <location>
        <begin position="125"/>
        <end position="248"/>
    </location>
</feature>
<gene>
    <name evidence="3" type="ORF">G7058_08180</name>
</gene>
<dbReference type="GO" id="GO:0000166">
    <property type="term" value="F:nucleotide binding"/>
    <property type="evidence" value="ECO:0007669"/>
    <property type="project" value="InterPro"/>
</dbReference>
<dbReference type="PANTHER" id="PTHR43249:SF1">
    <property type="entry name" value="D-GLUCOSIDE 3-DEHYDROGENASE"/>
    <property type="match status" value="1"/>
</dbReference>
<dbReference type="GeneID" id="94553258"/>
<dbReference type="InterPro" id="IPR052515">
    <property type="entry name" value="Gfo/Idh/MocA_Oxidoreductase"/>
</dbReference>
<dbReference type="InterPro" id="IPR000683">
    <property type="entry name" value="Gfo/Idh/MocA-like_OxRdtase_N"/>
</dbReference>
<dbReference type="Pfam" id="PF01408">
    <property type="entry name" value="GFO_IDH_MocA"/>
    <property type="match status" value="1"/>
</dbReference>